<dbReference type="EMBL" id="CP019343">
    <property type="protein sequence ID" value="ARN76497.1"/>
    <property type="molecule type" value="Genomic_DNA"/>
</dbReference>
<evidence type="ECO:0000313" key="6">
    <source>
        <dbReference type="EMBL" id="ARN76497.1"/>
    </source>
</evidence>
<reference evidence="6 7" key="1">
    <citation type="submission" date="2016-11" db="EMBL/GenBank/DDBJ databases">
        <title>Trade-off between light-utilization and light-protection in marine flavobacteria.</title>
        <authorList>
            <person name="Kumagai Y."/>
        </authorList>
    </citation>
    <scope>NUCLEOTIDE SEQUENCE [LARGE SCALE GENOMIC DNA]</scope>
    <source>
        <strain evidence="6 7">NBRC 107125</strain>
    </source>
</reference>
<evidence type="ECO:0000256" key="5">
    <source>
        <dbReference type="SAM" id="Phobius"/>
    </source>
</evidence>
<sequence>MNWADWTIVGILAISSLISIKRGFVKEAISLAIWGIAFFVSVAFHERMATLLQVSVESASLRYLLSFVALFAATFVVGSMVKYLIGELVKMTGLSGTDRLFGMAFGLARGVIVIMALLILLPMAFPVNQDSWWQQSILIPQFLLIEQWCKDTFTLLLDVFGRLMP</sequence>
<gene>
    <name evidence="6" type="ORF">BST96_18575</name>
</gene>
<proteinExistence type="predicted"/>
<organism evidence="6 7">
    <name type="scientific">Oceanicoccus sagamiensis</name>
    <dbReference type="NCBI Taxonomy" id="716816"/>
    <lineage>
        <taxon>Bacteria</taxon>
        <taxon>Pseudomonadati</taxon>
        <taxon>Pseudomonadota</taxon>
        <taxon>Gammaproteobacteria</taxon>
        <taxon>Cellvibrionales</taxon>
        <taxon>Spongiibacteraceae</taxon>
        <taxon>Oceanicoccus</taxon>
    </lineage>
</organism>
<evidence type="ECO:0000256" key="1">
    <source>
        <dbReference type="ARBA" id="ARBA00004141"/>
    </source>
</evidence>
<dbReference type="PANTHER" id="PTHR36926">
    <property type="entry name" value="COLICIN V PRODUCTION PROTEIN"/>
    <property type="match status" value="1"/>
</dbReference>
<keyword evidence="7" id="KW-1185">Reference proteome</keyword>
<dbReference type="GO" id="GO:0009403">
    <property type="term" value="P:toxin biosynthetic process"/>
    <property type="evidence" value="ECO:0007669"/>
    <property type="project" value="InterPro"/>
</dbReference>
<feature type="transmembrane region" description="Helical" evidence="5">
    <location>
        <begin position="31"/>
        <end position="49"/>
    </location>
</feature>
<dbReference type="RefSeq" id="WP_085760598.1">
    <property type="nucleotide sequence ID" value="NZ_CP019343.1"/>
</dbReference>
<dbReference type="Pfam" id="PF02674">
    <property type="entry name" value="Colicin_V"/>
    <property type="match status" value="1"/>
</dbReference>
<evidence type="ECO:0000256" key="2">
    <source>
        <dbReference type="ARBA" id="ARBA00022692"/>
    </source>
</evidence>
<feature type="transmembrane region" description="Helical" evidence="5">
    <location>
        <begin position="106"/>
        <end position="125"/>
    </location>
</feature>
<dbReference type="GO" id="GO:0016020">
    <property type="term" value="C:membrane"/>
    <property type="evidence" value="ECO:0007669"/>
    <property type="project" value="UniProtKB-SubCell"/>
</dbReference>
<feature type="transmembrane region" description="Helical" evidence="5">
    <location>
        <begin position="61"/>
        <end position="85"/>
    </location>
</feature>
<evidence type="ECO:0000256" key="3">
    <source>
        <dbReference type="ARBA" id="ARBA00022989"/>
    </source>
</evidence>
<dbReference type="OrthoDB" id="9810601at2"/>
<evidence type="ECO:0000256" key="4">
    <source>
        <dbReference type="ARBA" id="ARBA00023136"/>
    </source>
</evidence>
<dbReference type="PANTHER" id="PTHR36926:SF1">
    <property type="entry name" value="COLICIN V PRODUCTION PROTEIN"/>
    <property type="match status" value="1"/>
</dbReference>
<dbReference type="AlphaFoldDB" id="A0A1X9NP34"/>
<dbReference type="InterPro" id="IPR052719">
    <property type="entry name" value="CvpA-like"/>
</dbReference>
<comment type="subcellular location">
    <subcellularLocation>
        <location evidence="1">Membrane</location>
        <topology evidence="1">Multi-pass membrane protein</topology>
    </subcellularLocation>
</comment>
<accession>A0A1X9NP34</accession>
<dbReference type="STRING" id="716816.BST96_18575"/>
<dbReference type="Proteomes" id="UP000193450">
    <property type="component" value="Chromosome"/>
</dbReference>
<protein>
    <submittedName>
        <fullName evidence="6">Colicin V production CvpA</fullName>
    </submittedName>
</protein>
<evidence type="ECO:0000313" key="7">
    <source>
        <dbReference type="Proteomes" id="UP000193450"/>
    </source>
</evidence>
<keyword evidence="2 5" id="KW-0812">Transmembrane</keyword>
<name>A0A1X9NP34_9GAMM</name>
<dbReference type="KEGG" id="osg:BST96_18575"/>
<keyword evidence="3 5" id="KW-1133">Transmembrane helix</keyword>
<keyword evidence="4 5" id="KW-0472">Membrane</keyword>
<dbReference type="InterPro" id="IPR003825">
    <property type="entry name" value="Colicin-V_CvpA"/>
</dbReference>